<evidence type="ECO:0000259" key="1">
    <source>
        <dbReference type="PROSITE" id="PS50097"/>
    </source>
</evidence>
<reference evidence="3" key="1">
    <citation type="submission" date="2016-04" db="UniProtKB">
        <authorList>
            <consortium name="WormBaseParasite"/>
        </authorList>
    </citation>
    <scope>IDENTIFICATION</scope>
</reference>
<name>A0A158Q876_9BILA</name>
<accession>A0A158Q876</accession>
<evidence type="ECO:0000313" key="2">
    <source>
        <dbReference type="Proteomes" id="UP000050640"/>
    </source>
</evidence>
<keyword evidence="2" id="KW-1185">Reference proteome</keyword>
<feature type="domain" description="BTB" evidence="1">
    <location>
        <begin position="192"/>
        <end position="255"/>
    </location>
</feature>
<evidence type="ECO:0000313" key="3">
    <source>
        <dbReference type="WBParaSite" id="EEL_0000667401-mRNA-1"/>
    </source>
</evidence>
<dbReference type="AlphaFoldDB" id="A0A158Q876"/>
<organism evidence="2 3">
    <name type="scientific">Elaeophora elaphi</name>
    <dbReference type="NCBI Taxonomy" id="1147741"/>
    <lineage>
        <taxon>Eukaryota</taxon>
        <taxon>Metazoa</taxon>
        <taxon>Ecdysozoa</taxon>
        <taxon>Nematoda</taxon>
        <taxon>Chromadorea</taxon>
        <taxon>Rhabditida</taxon>
        <taxon>Spirurina</taxon>
        <taxon>Spiruromorpha</taxon>
        <taxon>Filarioidea</taxon>
        <taxon>Onchocercidae</taxon>
        <taxon>Elaeophora</taxon>
    </lineage>
</organism>
<dbReference type="SUPFAM" id="SSF54695">
    <property type="entry name" value="POZ domain"/>
    <property type="match status" value="1"/>
</dbReference>
<dbReference type="Proteomes" id="UP000050640">
    <property type="component" value="Unplaced"/>
</dbReference>
<dbReference type="WBParaSite" id="EEL_0000667401-mRNA-1">
    <property type="protein sequence ID" value="EEL_0000667401-mRNA-1"/>
    <property type="gene ID" value="EEL_0000667401"/>
</dbReference>
<proteinExistence type="predicted"/>
<dbReference type="InterPro" id="IPR011333">
    <property type="entry name" value="SKP1/BTB/POZ_sf"/>
</dbReference>
<sequence>MECFLKNDEEKLDELIFIHRFAFSITYVDNRIHSATFSSSYGSRSIDWFFDISCDRRAPQIRLAQRRMRIDETYPAGFILLKYYAVSRKYDQSWCATSPQFYGVFEVNAKSVIESQSGLFVVPEDSEFFRTIFDTLHSQTFDGGEIVLTVRIIFKVKDFFGMLRRRERAPPTYISGNDSRSVALAQILNSQRDFKIMAIDGEFKTSKYLLYLSTNYFHELITANPSASSAVLDFNLEIVEKVLDFAFKGTYNMDVQLTDKVRKFLQCVRRIKPLKQTEIINHISVKLNETLLQNWKSVSLDDAVKILDIAYEQQFANLLDSAMNLIVDQYFIDFRYNEHSEGENGDLFRRLNHSEIADFLAPTNVMLTSYRKRGSVTRILKYKTRVPPKRQFIE</sequence>
<dbReference type="Pfam" id="PF00651">
    <property type="entry name" value="BTB"/>
    <property type="match status" value="1"/>
</dbReference>
<dbReference type="InterPro" id="IPR000210">
    <property type="entry name" value="BTB/POZ_dom"/>
</dbReference>
<protein>
    <submittedName>
        <fullName evidence="3">BTB domain-containing protein</fullName>
    </submittedName>
</protein>
<dbReference type="PROSITE" id="PS50097">
    <property type="entry name" value="BTB"/>
    <property type="match status" value="1"/>
</dbReference>